<dbReference type="EMBL" id="CM026422">
    <property type="protein sequence ID" value="KAG0589118.1"/>
    <property type="molecule type" value="Genomic_DNA"/>
</dbReference>
<dbReference type="AlphaFoldDB" id="A0A8T0J2D3"/>
<feature type="non-terminal residue" evidence="3">
    <location>
        <position position="1"/>
    </location>
</feature>
<name>A0A8T0J2D3_CERPU</name>
<dbReference type="PANTHER" id="PTHR12300">
    <property type="entry name" value="HVA22-LIKE PROTEINS"/>
    <property type="match status" value="1"/>
</dbReference>
<feature type="compositionally biased region" description="Low complexity" evidence="2">
    <location>
        <begin position="1"/>
        <end position="12"/>
    </location>
</feature>
<dbReference type="GO" id="GO:0016020">
    <property type="term" value="C:membrane"/>
    <property type="evidence" value="ECO:0007669"/>
    <property type="project" value="UniProtKB-SubCell"/>
</dbReference>
<evidence type="ECO:0000256" key="2">
    <source>
        <dbReference type="SAM" id="MobiDB-lite"/>
    </source>
</evidence>
<feature type="compositionally biased region" description="Pro residues" evidence="2">
    <location>
        <begin position="13"/>
        <end position="29"/>
    </location>
</feature>
<dbReference type="Pfam" id="PF03134">
    <property type="entry name" value="TB2_DP1_HVA22"/>
    <property type="match status" value="1"/>
</dbReference>
<reference evidence="3" key="1">
    <citation type="submission" date="2020-06" db="EMBL/GenBank/DDBJ databases">
        <title>WGS assembly of Ceratodon purpureus strain R40.</title>
        <authorList>
            <person name="Carey S.B."/>
            <person name="Jenkins J."/>
            <person name="Shu S."/>
            <person name="Lovell J.T."/>
            <person name="Sreedasyam A."/>
            <person name="Maumus F."/>
            <person name="Tiley G.P."/>
            <person name="Fernandez-Pozo N."/>
            <person name="Barry K."/>
            <person name="Chen C."/>
            <person name="Wang M."/>
            <person name="Lipzen A."/>
            <person name="Daum C."/>
            <person name="Saski C.A."/>
            <person name="Payton A.C."/>
            <person name="Mcbreen J.C."/>
            <person name="Conrad R.E."/>
            <person name="Kollar L.M."/>
            <person name="Olsson S."/>
            <person name="Huttunen S."/>
            <person name="Landis J.B."/>
            <person name="Wickett N.J."/>
            <person name="Johnson M.G."/>
            <person name="Rensing S.A."/>
            <person name="Grimwood J."/>
            <person name="Schmutz J."/>
            <person name="Mcdaniel S.F."/>
        </authorList>
    </citation>
    <scope>NUCLEOTIDE SEQUENCE</scope>
    <source>
        <strain evidence="3">R40</strain>
    </source>
</reference>
<organism evidence="3 4">
    <name type="scientific">Ceratodon purpureus</name>
    <name type="common">Fire moss</name>
    <name type="synonym">Dicranum purpureum</name>
    <dbReference type="NCBI Taxonomy" id="3225"/>
    <lineage>
        <taxon>Eukaryota</taxon>
        <taxon>Viridiplantae</taxon>
        <taxon>Streptophyta</taxon>
        <taxon>Embryophyta</taxon>
        <taxon>Bryophyta</taxon>
        <taxon>Bryophytina</taxon>
        <taxon>Bryopsida</taxon>
        <taxon>Dicranidae</taxon>
        <taxon>Pseudoditrichales</taxon>
        <taxon>Ditrichaceae</taxon>
        <taxon>Ceratodon</taxon>
    </lineage>
</organism>
<evidence type="ECO:0000256" key="1">
    <source>
        <dbReference type="RuleBase" id="RU362006"/>
    </source>
</evidence>
<feature type="region of interest" description="Disordered" evidence="2">
    <location>
        <begin position="291"/>
        <end position="339"/>
    </location>
</feature>
<dbReference type="OrthoDB" id="10009287at2759"/>
<dbReference type="PANTHER" id="PTHR12300:SF176">
    <property type="entry name" value="HVA22-LIKE PROTEIN"/>
    <property type="match status" value="1"/>
</dbReference>
<evidence type="ECO:0000313" key="3">
    <source>
        <dbReference type="EMBL" id="KAG0589118.1"/>
    </source>
</evidence>
<sequence length="339" mass="36693">SPLFASLRSSSPRSPPPLPSPALPSPFPSPPLPSSPLLSSPLLLPCVPCSWIVSSDPSLPPSHACIHACIHPSVAPPPPPPDLGLPRIITGLAILTILLLLSPSPSPSLAYAPPALAMAAAVSALGGELGLRLLLTPAASHVIVRTACTVVGIGFPIYSTHKAIESQNHTEQEEWLVYWAAYGCFSVAEVFSDKLLSWCPFYYHAKFVFLVWLQLPKNYGARHLYTNLLRPLLLKHHVRLDRIVDGTRNEMNKFIVSHQHEVQAVQRMLKKFSILVYQAAQDALQSARALEGGANPVGTRSSQDSSTPPPPPSPSDSAYDESTDDAGWIYTDHPRQSDQ</sequence>
<feature type="region of interest" description="Disordered" evidence="2">
    <location>
        <begin position="1"/>
        <end position="29"/>
    </location>
</feature>
<comment type="similarity">
    <text evidence="1">Belongs to the DP1 family.</text>
</comment>
<accession>A0A8T0J2D3</accession>
<dbReference type="Proteomes" id="UP000822688">
    <property type="component" value="Chromosome 2"/>
</dbReference>
<comment type="subcellular location">
    <subcellularLocation>
        <location evidence="1">Membrane</location>
        <topology evidence="1">Multi-pass membrane protein</topology>
    </subcellularLocation>
</comment>
<keyword evidence="4" id="KW-1185">Reference proteome</keyword>
<comment type="caution">
    <text evidence="3">The sequence shown here is derived from an EMBL/GenBank/DDBJ whole genome shotgun (WGS) entry which is preliminary data.</text>
</comment>
<proteinExistence type="inferred from homology"/>
<protein>
    <recommendedName>
        <fullName evidence="1">HVA22-like protein</fullName>
    </recommendedName>
</protein>
<evidence type="ECO:0000313" key="4">
    <source>
        <dbReference type="Proteomes" id="UP000822688"/>
    </source>
</evidence>
<gene>
    <name evidence="3" type="ORF">KC19_2G292400</name>
</gene>
<dbReference type="InterPro" id="IPR004345">
    <property type="entry name" value="TB2_DP1_HVA22"/>
</dbReference>